<proteinExistence type="predicted"/>
<comment type="caution">
    <text evidence="1">The sequence shown here is derived from an EMBL/GenBank/DDBJ whole genome shotgun (WGS) entry which is preliminary data.</text>
</comment>
<protein>
    <submittedName>
        <fullName evidence="1">Uncharacterized protein</fullName>
    </submittedName>
</protein>
<evidence type="ECO:0000313" key="1">
    <source>
        <dbReference type="EMBL" id="GAG73243.1"/>
    </source>
</evidence>
<dbReference type="AlphaFoldDB" id="X1ALC2"/>
<dbReference type="EMBL" id="BART01003253">
    <property type="protein sequence ID" value="GAG73243.1"/>
    <property type="molecule type" value="Genomic_DNA"/>
</dbReference>
<organism evidence="1">
    <name type="scientific">marine sediment metagenome</name>
    <dbReference type="NCBI Taxonomy" id="412755"/>
    <lineage>
        <taxon>unclassified sequences</taxon>
        <taxon>metagenomes</taxon>
        <taxon>ecological metagenomes</taxon>
    </lineage>
</organism>
<sequence>MAMGAAIKLEAVLTTLILDGEYRGHRVGRKAAVRRAVLSPPRDRWPAVYDDHGHQRMKGLRKQARELATAKGFLGMCDPFHPWRDSDEKWRFDVEGPHFHVTGPATWLEPGGDTDQDDGWIFEVNPRWYRRAPEIFE</sequence>
<feature type="non-terminal residue" evidence="1">
    <location>
        <position position="137"/>
    </location>
</feature>
<reference evidence="1" key="1">
    <citation type="journal article" date="2014" name="Front. Microbiol.">
        <title>High frequency of phylogenetically diverse reductive dehalogenase-homologous genes in deep subseafloor sedimentary metagenomes.</title>
        <authorList>
            <person name="Kawai M."/>
            <person name="Futagami T."/>
            <person name="Toyoda A."/>
            <person name="Takaki Y."/>
            <person name="Nishi S."/>
            <person name="Hori S."/>
            <person name="Arai W."/>
            <person name="Tsubouchi T."/>
            <person name="Morono Y."/>
            <person name="Uchiyama I."/>
            <person name="Ito T."/>
            <person name="Fujiyama A."/>
            <person name="Inagaki F."/>
            <person name="Takami H."/>
        </authorList>
    </citation>
    <scope>NUCLEOTIDE SEQUENCE</scope>
    <source>
        <strain evidence="1">Expedition CK06-06</strain>
    </source>
</reference>
<accession>X1ALC2</accession>
<name>X1ALC2_9ZZZZ</name>
<gene>
    <name evidence="1" type="ORF">S01H4_09154</name>
</gene>